<evidence type="ECO:0000313" key="2">
    <source>
        <dbReference type="Proteomes" id="UP000022272"/>
    </source>
</evidence>
<gene>
    <name evidence="1" type="ORF">M076_4784</name>
</gene>
<accession>A0A016A4S6</accession>
<organism evidence="1 2">
    <name type="scientific">Bacteroides fragilis str. 2-F-2 #4</name>
    <dbReference type="NCBI Taxonomy" id="1339280"/>
    <lineage>
        <taxon>Bacteria</taxon>
        <taxon>Pseudomonadati</taxon>
        <taxon>Bacteroidota</taxon>
        <taxon>Bacteroidia</taxon>
        <taxon>Bacteroidales</taxon>
        <taxon>Bacteroidaceae</taxon>
        <taxon>Bacteroides</taxon>
    </lineage>
</organism>
<dbReference type="EMBL" id="JGDM01000131">
    <property type="protein sequence ID" value="EXZ42084.1"/>
    <property type="molecule type" value="Genomic_DNA"/>
</dbReference>
<name>A0A016A4S6_BACFG</name>
<dbReference type="AlphaFoldDB" id="A0A016A4S6"/>
<dbReference type="Proteomes" id="UP000022272">
    <property type="component" value="Unassembled WGS sequence"/>
</dbReference>
<sequence>MELQTEFQRIDGQHVPVQGVSCLFECYGTVLPPVLECGRVDVLLLSVLFTPFLQNLLQTGFHLTDKQISPVLGIPNTLILIN</sequence>
<reference evidence="1 2" key="1">
    <citation type="submission" date="2014-02" db="EMBL/GenBank/DDBJ databases">
        <authorList>
            <person name="Sears C."/>
            <person name="Carroll K."/>
            <person name="Sack B.R."/>
            <person name="Qadri F."/>
            <person name="Myers L.L."/>
            <person name="Chung G.-T."/>
            <person name="Escheverria P."/>
            <person name="Fraser C.M."/>
            <person name="Sadzewicz L."/>
            <person name="Shefchek K.A."/>
            <person name="Tallon L."/>
            <person name="Das S.P."/>
            <person name="Daugherty S."/>
            <person name="Mongodin E.F."/>
        </authorList>
    </citation>
    <scope>NUCLEOTIDE SEQUENCE [LARGE SCALE GENOMIC DNA]</scope>
    <source>
        <strain evidence="1 2">2-F-2 #4</strain>
    </source>
</reference>
<protein>
    <submittedName>
        <fullName evidence="1">Uncharacterized protein</fullName>
    </submittedName>
</protein>
<comment type="caution">
    <text evidence="1">The sequence shown here is derived from an EMBL/GenBank/DDBJ whole genome shotgun (WGS) entry which is preliminary data.</text>
</comment>
<proteinExistence type="predicted"/>
<evidence type="ECO:0000313" key="1">
    <source>
        <dbReference type="EMBL" id="EXZ42084.1"/>
    </source>
</evidence>